<keyword evidence="3" id="KW-1185">Reference proteome</keyword>
<feature type="region of interest" description="Disordered" evidence="1">
    <location>
        <begin position="38"/>
        <end position="74"/>
    </location>
</feature>
<dbReference type="Proteomes" id="UP000485058">
    <property type="component" value="Unassembled WGS sequence"/>
</dbReference>
<feature type="compositionally biased region" description="Pro residues" evidence="1">
    <location>
        <begin position="61"/>
        <end position="74"/>
    </location>
</feature>
<comment type="caution">
    <text evidence="2">The sequence shown here is derived from an EMBL/GenBank/DDBJ whole genome shotgun (WGS) entry which is preliminary data.</text>
</comment>
<organism evidence="2 3">
    <name type="scientific">Haematococcus lacustris</name>
    <name type="common">Green alga</name>
    <name type="synonym">Haematococcus pluvialis</name>
    <dbReference type="NCBI Taxonomy" id="44745"/>
    <lineage>
        <taxon>Eukaryota</taxon>
        <taxon>Viridiplantae</taxon>
        <taxon>Chlorophyta</taxon>
        <taxon>core chlorophytes</taxon>
        <taxon>Chlorophyceae</taxon>
        <taxon>CS clade</taxon>
        <taxon>Chlamydomonadales</taxon>
        <taxon>Haematococcaceae</taxon>
        <taxon>Haematococcus</taxon>
    </lineage>
</organism>
<dbReference type="AlphaFoldDB" id="A0A699ZHM6"/>
<dbReference type="EMBL" id="BLLF01001832">
    <property type="protein sequence ID" value="GFH21455.1"/>
    <property type="molecule type" value="Genomic_DNA"/>
</dbReference>
<reference evidence="2 3" key="1">
    <citation type="submission" date="2020-02" db="EMBL/GenBank/DDBJ databases">
        <title>Draft genome sequence of Haematococcus lacustris strain NIES-144.</title>
        <authorList>
            <person name="Morimoto D."/>
            <person name="Nakagawa S."/>
            <person name="Yoshida T."/>
            <person name="Sawayama S."/>
        </authorList>
    </citation>
    <scope>NUCLEOTIDE SEQUENCE [LARGE SCALE GENOMIC DNA]</scope>
    <source>
        <strain evidence="2 3">NIES-144</strain>
    </source>
</reference>
<evidence type="ECO:0000313" key="2">
    <source>
        <dbReference type="EMBL" id="GFH21455.1"/>
    </source>
</evidence>
<evidence type="ECO:0000256" key="1">
    <source>
        <dbReference type="SAM" id="MobiDB-lite"/>
    </source>
</evidence>
<gene>
    <name evidence="2" type="ORF">HaLaN_18763</name>
</gene>
<accession>A0A699ZHM6</accession>
<feature type="compositionally biased region" description="Basic residues" evidence="1">
    <location>
        <begin position="45"/>
        <end position="54"/>
    </location>
</feature>
<protein>
    <submittedName>
        <fullName evidence="2">Uncharacterized protein</fullName>
    </submittedName>
</protein>
<evidence type="ECO:0000313" key="3">
    <source>
        <dbReference type="Proteomes" id="UP000485058"/>
    </source>
</evidence>
<sequence length="74" mass="8248">MVHKELAVQIISCVGGTDAPDHKLVNCWHFRQGQKTIRDRESKGRVRYGLHGHTPRGVEQPPCPSLGPPVEPDQ</sequence>
<proteinExistence type="predicted"/>
<name>A0A699ZHM6_HAELA</name>